<dbReference type="KEGG" id="llp:GH975_09240"/>
<evidence type="ECO:0000256" key="1">
    <source>
        <dbReference type="ARBA" id="ARBA00022946"/>
    </source>
</evidence>
<accession>A0A5Q2QEI0</accession>
<dbReference type="InterPro" id="IPR017703">
    <property type="entry name" value="YgfZ/GCV_T_CS"/>
</dbReference>
<organism evidence="2 3">
    <name type="scientific">Litorivicinus lipolyticus</name>
    <dbReference type="NCBI Taxonomy" id="418701"/>
    <lineage>
        <taxon>Bacteria</taxon>
        <taxon>Pseudomonadati</taxon>
        <taxon>Pseudomonadota</taxon>
        <taxon>Gammaproteobacteria</taxon>
        <taxon>Oceanospirillales</taxon>
        <taxon>Litorivicinaceae</taxon>
        <taxon>Litorivicinus</taxon>
    </lineage>
</organism>
<dbReference type="SUPFAM" id="SSF103025">
    <property type="entry name" value="Folate-binding domain"/>
    <property type="match status" value="1"/>
</dbReference>
<dbReference type="Proteomes" id="UP000388235">
    <property type="component" value="Chromosome"/>
</dbReference>
<dbReference type="InterPro" id="IPR045179">
    <property type="entry name" value="YgfZ/GcvT"/>
</dbReference>
<dbReference type="NCBIfam" id="TIGR03317">
    <property type="entry name" value="ygfZ_signature"/>
    <property type="match status" value="1"/>
</dbReference>
<dbReference type="AlphaFoldDB" id="A0A5Q2QEI0"/>
<keyword evidence="3" id="KW-1185">Reference proteome</keyword>
<gene>
    <name evidence="2" type="ORF">GH975_09240</name>
</gene>
<dbReference type="OrthoDB" id="9796287at2"/>
<protein>
    <recommendedName>
        <fullName evidence="4">Global regulator</fullName>
    </recommendedName>
</protein>
<keyword evidence="1" id="KW-0809">Transit peptide</keyword>
<dbReference type="GO" id="GO:0016226">
    <property type="term" value="P:iron-sulfur cluster assembly"/>
    <property type="evidence" value="ECO:0007669"/>
    <property type="project" value="TreeGrafter"/>
</dbReference>
<evidence type="ECO:0000313" key="2">
    <source>
        <dbReference type="EMBL" id="QGG80742.1"/>
    </source>
</evidence>
<dbReference type="EMBL" id="CP045871">
    <property type="protein sequence ID" value="QGG80742.1"/>
    <property type="molecule type" value="Genomic_DNA"/>
</dbReference>
<dbReference type="PANTHER" id="PTHR22602">
    <property type="entry name" value="TRANSFERASE CAF17, MITOCHONDRIAL-RELATED"/>
    <property type="match status" value="1"/>
</dbReference>
<evidence type="ECO:0000313" key="3">
    <source>
        <dbReference type="Proteomes" id="UP000388235"/>
    </source>
</evidence>
<dbReference type="RefSeq" id="WP_153714246.1">
    <property type="nucleotide sequence ID" value="NZ_CP045871.1"/>
</dbReference>
<dbReference type="InterPro" id="IPR027266">
    <property type="entry name" value="TrmE/GcvT-like"/>
</dbReference>
<reference evidence="2 3" key="1">
    <citation type="submission" date="2019-11" db="EMBL/GenBank/DDBJ databases">
        <authorList>
            <person name="Khan S.A."/>
            <person name="Jeon C.O."/>
            <person name="Chun B.H."/>
        </authorList>
    </citation>
    <scope>NUCLEOTIDE SEQUENCE [LARGE SCALE GENOMIC DNA]</scope>
    <source>
        <strain evidence="2 3">IMCC 1097</strain>
    </source>
</reference>
<dbReference type="Gene3D" id="3.30.70.1400">
    <property type="entry name" value="Aminomethyltransferase beta-barrel domains"/>
    <property type="match status" value="1"/>
</dbReference>
<name>A0A5Q2QEI0_9GAMM</name>
<sequence length="259" mass="27612">MYALHNWQLVRIHGRDPLALLQGQITADVRALDDGTGVNGALCTPKGRMVASFGVARRGDDVLLSVPKDRVQALSGALAKYLPFFGCSIEALDWHGVGLTEPGSEAISIALGNGLFESWSESPAADAADGWEALRIEHNLPWVDTLTDQAFTPQQLNLQSTGGISFTKGCYTGQEVVARTEHLGKVKKFAHRVTLSGDCRPGDLSLEGRKVGTLCHVAGDHGIAVMDPSISACECPGGRVTEPSLPYPITSPIKRRSNG</sequence>
<evidence type="ECO:0008006" key="4">
    <source>
        <dbReference type="Google" id="ProtNLM"/>
    </source>
</evidence>
<dbReference type="Gene3D" id="3.30.1360.120">
    <property type="entry name" value="Probable tRNA modification gtpase trme, domain 1"/>
    <property type="match status" value="1"/>
</dbReference>
<proteinExistence type="predicted"/>
<dbReference type="PANTHER" id="PTHR22602:SF0">
    <property type="entry name" value="TRANSFERASE CAF17, MITOCHONDRIAL-RELATED"/>
    <property type="match status" value="1"/>
</dbReference>